<organism evidence="1 2">
    <name type="scientific">Entomophthora muscae</name>
    <dbReference type="NCBI Taxonomy" id="34485"/>
    <lineage>
        <taxon>Eukaryota</taxon>
        <taxon>Fungi</taxon>
        <taxon>Fungi incertae sedis</taxon>
        <taxon>Zoopagomycota</taxon>
        <taxon>Entomophthoromycotina</taxon>
        <taxon>Entomophthoromycetes</taxon>
        <taxon>Entomophthorales</taxon>
        <taxon>Entomophthoraceae</taxon>
        <taxon>Entomophthora</taxon>
    </lineage>
</organism>
<name>A0ACC2TID6_9FUNG</name>
<dbReference type="Proteomes" id="UP001165960">
    <property type="component" value="Unassembled WGS sequence"/>
</dbReference>
<evidence type="ECO:0000313" key="2">
    <source>
        <dbReference type="Proteomes" id="UP001165960"/>
    </source>
</evidence>
<evidence type="ECO:0000313" key="1">
    <source>
        <dbReference type="EMBL" id="KAJ9074354.1"/>
    </source>
</evidence>
<keyword evidence="2" id="KW-1185">Reference proteome</keyword>
<gene>
    <name evidence="1" type="ORF">DSO57_1007203</name>
</gene>
<reference evidence="1" key="1">
    <citation type="submission" date="2022-04" db="EMBL/GenBank/DDBJ databases">
        <title>Genome of the entomopathogenic fungus Entomophthora muscae.</title>
        <authorList>
            <person name="Elya C."/>
            <person name="Lovett B.R."/>
            <person name="Lee E."/>
            <person name="Macias A.M."/>
            <person name="Hajek A.E."/>
            <person name="De Bivort B.L."/>
            <person name="Kasson M.T."/>
            <person name="De Fine Licht H.H."/>
            <person name="Stajich J.E."/>
        </authorList>
    </citation>
    <scope>NUCLEOTIDE SEQUENCE</scope>
    <source>
        <strain evidence="1">Berkeley</strain>
    </source>
</reference>
<dbReference type="EMBL" id="QTSX02002861">
    <property type="protein sequence ID" value="KAJ9074354.1"/>
    <property type="molecule type" value="Genomic_DNA"/>
</dbReference>
<proteinExistence type="predicted"/>
<sequence>MSPFFVNFGFDLESFPSDLKESALPQADEIVNRMKEVHSNLTEFLTKARSKYKKYADCHCLPAKKISCGVLRLPQCL</sequence>
<comment type="caution">
    <text evidence="1">The sequence shown here is derived from an EMBL/GenBank/DDBJ whole genome shotgun (WGS) entry which is preliminary data.</text>
</comment>
<protein>
    <submittedName>
        <fullName evidence="1">Uncharacterized protein</fullName>
    </submittedName>
</protein>
<accession>A0ACC2TID6</accession>